<dbReference type="InterPro" id="IPR003594">
    <property type="entry name" value="HATPase_dom"/>
</dbReference>
<evidence type="ECO:0000256" key="6">
    <source>
        <dbReference type="ARBA" id="ARBA00022840"/>
    </source>
</evidence>
<keyword evidence="5 9" id="KW-0418">Kinase</keyword>
<accession>A0ABQ6ZE09</accession>
<keyword evidence="10" id="KW-1185">Reference proteome</keyword>
<feature type="transmembrane region" description="Helical" evidence="7">
    <location>
        <begin position="121"/>
        <end position="140"/>
    </location>
</feature>
<protein>
    <recommendedName>
        <fullName evidence="2">histidine kinase</fullName>
        <ecNumber evidence="2">2.7.13.3</ecNumber>
    </recommendedName>
</protein>
<feature type="transmembrane region" description="Helical" evidence="7">
    <location>
        <begin position="152"/>
        <end position="172"/>
    </location>
</feature>
<dbReference type="Proteomes" id="UP000781710">
    <property type="component" value="Unassembled WGS sequence"/>
</dbReference>
<dbReference type="Pfam" id="PF25323">
    <property type="entry name" value="6TM_PilS"/>
    <property type="match status" value="1"/>
</dbReference>
<evidence type="ECO:0000256" key="5">
    <source>
        <dbReference type="ARBA" id="ARBA00022777"/>
    </source>
</evidence>
<feature type="domain" description="Histidine kinase" evidence="8">
    <location>
        <begin position="208"/>
        <end position="406"/>
    </location>
</feature>
<keyword evidence="7" id="KW-0812">Transmembrane</keyword>
<dbReference type="SUPFAM" id="SSF47384">
    <property type="entry name" value="Homodimeric domain of signal transducing histidine kinase"/>
    <property type="match status" value="1"/>
</dbReference>
<evidence type="ECO:0000256" key="3">
    <source>
        <dbReference type="ARBA" id="ARBA00022679"/>
    </source>
</evidence>
<proteinExistence type="predicted"/>
<dbReference type="GO" id="GO:0016301">
    <property type="term" value="F:kinase activity"/>
    <property type="evidence" value="ECO:0007669"/>
    <property type="project" value="UniProtKB-KW"/>
</dbReference>
<name>A0ABQ6ZE09_9GAMM</name>
<dbReference type="Gene3D" id="1.10.287.130">
    <property type="match status" value="1"/>
</dbReference>
<dbReference type="InterPro" id="IPR036890">
    <property type="entry name" value="HATPase_C_sf"/>
</dbReference>
<gene>
    <name evidence="9" type="ORF">CSC78_15135</name>
</gene>
<keyword evidence="7" id="KW-0472">Membrane</keyword>
<evidence type="ECO:0000256" key="2">
    <source>
        <dbReference type="ARBA" id="ARBA00012438"/>
    </source>
</evidence>
<keyword evidence="6" id="KW-0067">ATP-binding</keyword>
<dbReference type="InterPro" id="IPR005467">
    <property type="entry name" value="His_kinase_dom"/>
</dbReference>
<comment type="catalytic activity">
    <reaction evidence="1">
        <text>ATP + protein L-histidine = ADP + protein N-phospho-L-histidine.</text>
        <dbReference type="EC" id="2.7.13.3"/>
    </reaction>
</comment>
<dbReference type="Pfam" id="PF02518">
    <property type="entry name" value="HATPase_c"/>
    <property type="match status" value="1"/>
</dbReference>
<evidence type="ECO:0000313" key="9">
    <source>
        <dbReference type="EMBL" id="KAF1723633.1"/>
    </source>
</evidence>
<sequence>MPNTLLTLSPSFLRTLCNLRWVAIVGQAVTVLVALGPLGIDLPRWPLWGGIGALALFNLYATWRSRRPGEETAAEAFAHMLVDVAVLSWLVAWSGGIANPFSSMFLLLIAVSALALPLRWVIATGVACLLGYILTAVFGRPLPHLHGSGFNVHLWGMAVNFVLSAAVVLYFSTRLVAALRLREQELARLRERFARNEGIVALATHAAAVAHELNTPLATMTLLTEDIREHAAESEIREDAGTLRQLIDVCRDRVRALAASADMGVHLRVDLDDVVQRWQLIRPTVELQRTGALPPWLATDASTGHLLQALLNNAADASRQAGSQRVDLDLRCEGDELVGTVRDYGNGFHEALPFQSEQLFRTSKPEGMGVGLALSHATIERLGGRMTMRAVPPKGVQVQFRLPVAGPDETP</sequence>
<keyword evidence="3" id="KW-0808">Transferase</keyword>
<evidence type="ECO:0000256" key="1">
    <source>
        <dbReference type="ARBA" id="ARBA00000085"/>
    </source>
</evidence>
<reference evidence="9 10" key="1">
    <citation type="submission" date="2017-10" db="EMBL/GenBank/DDBJ databases">
        <title>Whole genome sequencing of members of genus Pseudoxanthomonas.</title>
        <authorList>
            <person name="Kumar S."/>
            <person name="Bansal K."/>
            <person name="Kaur A."/>
            <person name="Patil P."/>
            <person name="Sharma S."/>
            <person name="Patil P.B."/>
        </authorList>
    </citation>
    <scope>NUCLEOTIDE SEQUENCE [LARGE SCALE GENOMIC DNA]</scope>
    <source>
        <strain evidence="9 10">DSM 17109</strain>
    </source>
</reference>
<evidence type="ECO:0000313" key="10">
    <source>
        <dbReference type="Proteomes" id="UP000781710"/>
    </source>
</evidence>
<feature type="transmembrane region" description="Helical" evidence="7">
    <location>
        <begin position="21"/>
        <end position="39"/>
    </location>
</feature>
<dbReference type="InterPro" id="IPR004358">
    <property type="entry name" value="Sig_transdc_His_kin-like_C"/>
</dbReference>
<dbReference type="Gene3D" id="3.30.565.10">
    <property type="entry name" value="Histidine kinase-like ATPase, C-terminal domain"/>
    <property type="match status" value="1"/>
</dbReference>
<dbReference type="RefSeq" id="WP_162338704.1">
    <property type="nucleotide sequence ID" value="NZ_CP171632.1"/>
</dbReference>
<dbReference type="EC" id="2.7.13.3" evidence="2"/>
<dbReference type="InterPro" id="IPR050980">
    <property type="entry name" value="2C_sensor_his_kinase"/>
</dbReference>
<keyword evidence="4" id="KW-0547">Nucleotide-binding</keyword>
<dbReference type="SMART" id="SM00387">
    <property type="entry name" value="HATPase_c"/>
    <property type="match status" value="1"/>
</dbReference>
<dbReference type="SUPFAM" id="SSF55874">
    <property type="entry name" value="ATPase domain of HSP90 chaperone/DNA topoisomerase II/histidine kinase"/>
    <property type="match status" value="1"/>
</dbReference>
<evidence type="ECO:0000256" key="4">
    <source>
        <dbReference type="ARBA" id="ARBA00022741"/>
    </source>
</evidence>
<dbReference type="PANTHER" id="PTHR44936">
    <property type="entry name" value="SENSOR PROTEIN CREC"/>
    <property type="match status" value="1"/>
</dbReference>
<comment type="caution">
    <text evidence="9">The sequence shown here is derived from an EMBL/GenBank/DDBJ whole genome shotgun (WGS) entry which is preliminary data.</text>
</comment>
<dbReference type="PROSITE" id="PS50109">
    <property type="entry name" value="HIS_KIN"/>
    <property type="match status" value="1"/>
</dbReference>
<organism evidence="9 10">
    <name type="scientific">Pseudoxanthomonas japonensis</name>
    <dbReference type="NCBI Taxonomy" id="69284"/>
    <lineage>
        <taxon>Bacteria</taxon>
        <taxon>Pseudomonadati</taxon>
        <taxon>Pseudomonadota</taxon>
        <taxon>Gammaproteobacteria</taxon>
        <taxon>Lysobacterales</taxon>
        <taxon>Lysobacteraceae</taxon>
        <taxon>Pseudoxanthomonas</taxon>
    </lineage>
</organism>
<dbReference type="PANTHER" id="PTHR44936:SF10">
    <property type="entry name" value="SENSOR PROTEIN RSTB"/>
    <property type="match status" value="1"/>
</dbReference>
<keyword evidence="7" id="KW-1133">Transmembrane helix</keyword>
<dbReference type="EMBL" id="PDWW01000025">
    <property type="protein sequence ID" value="KAF1723633.1"/>
    <property type="molecule type" value="Genomic_DNA"/>
</dbReference>
<dbReference type="PRINTS" id="PR00344">
    <property type="entry name" value="BCTRLSENSOR"/>
</dbReference>
<dbReference type="InterPro" id="IPR036097">
    <property type="entry name" value="HisK_dim/P_sf"/>
</dbReference>
<evidence type="ECO:0000256" key="7">
    <source>
        <dbReference type="SAM" id="Phobius"/>
    </source>
</evidence>
<evidence type="ECO:0000259" key="8">
    <source>
        <dbReference type="PROSITE" id="PS50109"/>
    </source>
</evidence>
<feature type="transmembrane region" description="Helical" evidence="7">
    <location>
        <begin position="97"/>
        <end position="116"/>
    </location>
</feature>